<evidence type="ECO:0000313" key="2">
    <source>
        <dbReference type="Proteomes" id="UP000054279"/>
    </source>
</evidence>
<gene>
    <name evidence="1" type="ORF">M422DRAFT_48258</name>
</gene>
<evidence type="ECO:0000313" key="1">
    <source>
        <dbReference type="EMBL" id="KIJ42419.1"/>
    </source>
</evidence>
<accession>A0A0C9V676</accession>
<sequence length="197" mass="22827">MENVLLLADKYQVDHLREAVITILENEWPKELSKWDLNEKHLVSPEKRLSDAGVGDYLDEIAPCRAIALARRCDITSILPPAFYHLSGISSTFDRKLVEKALLKRDDEDDFTEIVRTYMYQGGRTASFELLGPDDWFRLNHGRQSLQARFIEVVESVRPEVCRLAQIYFSDISKNLSKLIIWNELPVLFRLNDQETS</sequence>
<dbReference type="Proteomes" id="UP000054279">
    <property type="component" value="Unassembled WGS sequence"/>
</dbReference>
<dbReference type="AlphaFoldDB" id="A0A0C9V676"/>
<protein>
    <submittedName>
        <fullName evidence="1">Uncharacterized protein</fullName>
    </submittedName>
</protein>
<dbReference type="HOGENOM" id="CLU_1384963_0_0_1"/>
<keyword evidence="2" id="KW-1185">Reference proteome</keyword>
<dbReference type="OrthoDB" id="3218112at2759"/>
<dbReference type="EMBL" id="KN837130">
    <property type="protein sequence ID" value="KIJ42419.1"/>
    <property type="molecule type" value="Genomic_DNA"/>
</dbReference>
<reference evidence="1 2" key="1">
    <citation type="submission" date="2014-06" db="EMBL/GenBank/DDBJ databases">
        <title>Evolutionary Origins and Diversification of the Mycorrhizal Mutualists.</title>
        <authorList>
            <consortium name="DOE Joint Genome Institute"/>
            <consortium name="Mycorrhizal Genomics Consortium"/>
            <person name="Kohler A."/>
            <person name="Kuo A."/>
            <person name="Nagy L.G."/>
            <person name="Floudas D."/>
            <person name="Copeland A."/>
            <person name="Barry K.W."/>
            <person name="Cichocki N."/>
            <person name="Veneault-Fourrey C."/>
            <person name="LaButti K."/>
            <person name="Lindquist E.A."/>
            <person name="Lipzen A."/>
            <person name="Lundell T."/>
            <person name="Morin E."/>
            <person name="Murat C."/>
            <person name="Riley R."/>
            <person name="Ohm R."/>
            <person name="Sun H."/>
            <person name="Tunlid A."/>
            <person name="Henrissat B."/>
            <person name="Grigoriev I.V."/>
            <person name="Hibbett D.S."/>
            <person name="Martin F."/>
        </authorList>
    </citation>
    <scope>NUCLEOTIDE SEQUENCE [LARGE SCALE GENOMIC DNA]</scope>
    <source>
        <strain evidence="1 2">SS14</strain>
    </source>
</reference>
<proteinExistence type="predicted"/>
<organism evidence="1 2">
    <name type="scientific">Sphaerobolus stellatus (strain SS14)</name>
    <dbReference type="NCBI Taxonomy" id="990650"/>
    <lineage>
        <taxon>Eukaryota</taxon>
        <taxon>Fungi</taxon>
        <taxon>Dikarya</taxon>
        <taxon>Basidiomycota</taxon>
        <taxon>Agaricomycotina</taxon>
        <taxon>Agaricomycetes</taxon>
        <taxon>Phallomycetidae</taxon>
        <taxon>Geastrales</taxon>
        <taxon>Sphaerobolaceae</taxon>
        <taxon>Sphaerobolus</taxon>
    </lineage>
</organism>
<name>A0A0C9V676_SPHS4</name>